<keyword evidence="1" id="KW-0732">Signal</keyword>
<gene>
    <name evidence="2" type="ORF">AWR27_13250</name>
</gene>
<dbReference type="RefSeq" id="WP_077131623.1">
    <property type="nucleotide sequence ID" value="NZ_CP014263.1"/>
</dbReference>
<accession>A0A1P9WXV5</accession>
<dbReference type="InterPro" id="IPR025566">
    <property type="entry name" value="DUF4331"/>
</dbReference>
<name>A0A1P9WXV5_9BACT</name>
<feature type="chain" id="PRO_5012636897" description="DUF4331 domain-containing protein" evidence="1">
    <location>
        <begin position="24"/>
        <end position="580"/>
    </location>
</feature>
<organism evidence="2 3">
    <name type="scientific">Spirosoma montaniterrae</name>
    <dbReference type="NCBI Taxonomy" id="1178516"/>
    <lineage>
        <taxon>Bacteria</taxon>
        <taxon>Pseudomonadati</taxon>
        <taxon>Bacteroidota</taxon>
        <taxon>Cytophagia</taxon>
        <taxon>Cytophagales</taxon>
        <taxon>Cytophagaceae</taxon>
        <taxon>Spirosoma</taxon>
    </lineage>
</organism>
<dbReference type="STRING" id="1178516.AWR27_13250"/>
<evidence type="ECO:0008006" key="4">
    <source>
        <dbReference type="Google" id="ProtNLM"/>
    </source>
</evidence>
<proteinExistence type="predicted"/>
<reference evidence="2 3" key="1">
    <citation type="submission" date="2016-01" db="EMBL/GenBank/DDBJ databases">
        <authorList>
            <person name="Oliw E.H."/>
        </authorList>
    </citation>
    <scope>NUCLEOTIDE SEQUENCE [LARGE SCALE GENOMIC DNA]</scope>
    <source>
        <strain evidence="2 3">DY10</strain>
    </source>
</reference>
<dbReference type="EMBL" id="CP014263">
    <property type="protein sequence ID" value="AQG80199.1"/>
    <property type="molecule type" value="Genomic_DNA"/>
</dbReference>
<feature type="signal peptide" evidence="1">
    <location>
        <begin position="1"/>
        <end position="23"/>
    </location>
</feature>
<evidence type="ECO:0000256" key="1">
    <source>
        <dbReference type="SAM" id="SignalP"/>
    </source>
</evidence>
<protein>
    <recommendedName>
        <fullName evidence="4">DUF4331 domain-containing protein</fullName>
    </recommendedName>
</protein>
<dbReference type="KEGG" id="smon:AWR27_13250"/>
<keyword evidence="3" id="KW-1185">Reference proteome</keyword>
<sequence length="580" mass="63372">MNRISRFFSGMLLLLTVATIGYASSHREAPLISNDPLADNTDVYAFKSPDDPNAITIIANYIPFESPEGGPNYYNFGERIRYEIHVKNRADTPGDDITYRFTFQKVNEDPTTFFNIRLGRQNLRTTYTCEKSTDGGRTFTVIVRNGIVPPANIGPRSIDNTVVGLGTDYNSLIQRAIATASTGEQVFCGPADDPFFVDLAGAFDVGNFRPSGNATNPSKDGLARYNCHTIALKIPVNLLQKDGKNITQAANILDPNYVIGVWASASRQRIRTFYNEGDVGFDGEYVQVSRLGMPLTNEVVIPIGQKDRWNALTPYNNNDLRFAQYFVNPELALYMDDAQFGGAVPSLKGLRIQSRSLGSFDFRNGKPGLFGLKGNAALNGTALAENAFGALLLPNNASPRAVDLLPIFYTGVPNLAPYQLATGKNGNPLAVGKPFVHNFLPTLGDMLRLNMAVPATPRSAPEFSSLGLVQAAVLGLTDSRYTNPNLQFIPNMDGFPNGRRLEDDVTTIELQAVGGVVLAALGLWYDDFTPGTSPSPVTNNLLNVLTFSAGITKNDTTLKPNFPYVQTPWRGFNYTKVVKF</sequence>
<dbReference type="AlphaFoldDB" id="A0A1P9WXV5"/>
<evidence type="ECO:0000313" key="3">
    <source>
        <dbReference type="Proteomes" id="UP000187941"/>
    </source>
</evidence>
<dbReference type="Pfam" id="PF14224">
    <property type="entry name" value="DUF4331"/>
    <property type="match status" value="1"/>
</dbReference>
<evidence type="ECO:0000313" key="2">
    <source>
        <dbReference type="EMBL" id="AQG80199.1"/>
    </source>
</evidence>
<dbReference type="Proteomes" id="UP000187941">
    <property type="component" value="Chromosome"/>
</dbReference>